<gene>
    <name evidence="2" type="ORF">M407DRAFT_247042</name>
</gene>
<sequence>MADYSNGNVEEDRVSLMTTLSTHPSPDTVTKLIRRLRAMTLKLLPVQVETSTLVDPTSRVITQNVITAYSKAAGDFQDVVRLFPVILRRG</sequence>
<keyword evidence="3" id="KW-1185">Reference proteome</keyword>
<dbReference type="Proteomes" id="UP000054248">
    <property type="component" value="Unassembled WGS sequence"/>
</dbReference>
<dbReference type="OrthoDB" id="301415at2759"/>
<evidence type="ECO:0000313" key="3">
    <source>
        <dbReference type="Proteomes" id="UP000054248"/>
    </source>
</evidence>
<dbReference type="AlphaFoldDB" id="A0A0C3PP16"/>
<reference evidence="3" key="2">
    <citation type="submission" date="2015-01" db="EMBL/GenBank/DDBJ databases">
        <title>Evolutionary Origins and Diversification of the Mycorrhizal Mutualists.</title>
        <authorList>
            <consortium name="DOE Joint Genome Institute"/>
            <consortium name="Mycorrhizal Genomics Consortium"/>
            <person name="Kohler A."/>
            <person name="Kuo A."/>
            <person name="Nagy L.G."/>
            <person name="Floudas D."/>
            <person name="Copeland A."/>
            <person name="Barry K.W."/>
            <person name="Cichocki N."/>
            <person name="Veneault-Fourrey C."/>
            <person name="LaButti K."/>
            <person name="Lindquist E.A."/>
            <person name="Lipzen A."/>
            <person name="Lundell T."/>
            <person name="Morin E."/>
            <person name="Murat C."/>
            <person name="Riley R."/>
            <person name="Ohm R."/>
            <person name="Sun H."/>
            <person name="Tunlid A."/>
            <person name="Henrissat B."/>
            <person name="Grigoriev I.V."/>
            <person name="Hibbett D.S."/>
            <person name="Martin F."/>
        </authorList>
    </citation>
    <scope>NUCLEOTIDE SEQUENCE [LARGE SCALE GENOMIC DNA]</scope>
    <source>
        <strain evidence="3">MUT 4182</strain>
    </source>
</reference>
<proteinExistence type="predicted"/>
<evidence type="ECO:0000259" key="1">
    <source>
        <dbReference type="Pfam" id="PF23190"/>
    </source>
</evidence>
<dbReference type="EMBL" id="KN823639">
    <property type="protein sequence ID" value="KIO16200.1"/>
    <property type="molecule type" value="Genomic_DNA"/>
</dbReference>
<reference evidence="2 3" key="1">
    <citation type="submission" date="2014-04" db="EMBL/GenBank/DDBJ databases">
        <authorList>
            <consortium name="DOE Joint Genome Institute"/>
            <person name="Kuo A."/>
            <person name="Girlanda M."/>
            <person name="Perotto S."/>
            <person name="Kohler A."/>
            <person name="Nagy L.G."/>
            <person name="Floudas D."/>
            <person name="Copeland A."/>
            <person name="Barry K.W."/>
            <person name="Cichocki N."/>
            <person name="Veneault-Fourrey C."/>
            <person name="LaButti K."/>
            <person name="Lindquist E.A."/>
            <person name="Lipzen A."/>
            <person name="Lundell T."/>
            <person name="Morin E."/>
            <person name="Murat C."/>
            <person name="Sun H."/>
            <person name="Tunlid A."/>
            <person name="Henrissat B."/>
            <person name="Grigoriev I.V."/>
            <person name="Hibbett D.S."/>
            <person name="Martin F."/>
            <person name="Nordberg H.P."/>
            <person name="Cantor M.N."/>
            <person name="Hua S.X."/>
        </authorList>
    </citation>
    <scope>NUCLEOTIDE SEQUENCE [LARGE SCALE GENOMIC DNA]</scope>
    <source>
        <strain evidence="2 3">MUT 4182</strain>
    </source>
</reference>
<protein>
    <recommendedName>
        <fullName evidence="1">YVC1 N-terminal linker helical domain-containing protein</fullName>
    </recommendedName>
</protein>
<dbReference type="HOGENOM" id="CLU_2442496_0_0_1"/>
<dbReference type="Pfam" id="PF23190">
    <property type="entry name" value="LHD_TRPY1"/>
    <property type="match status" value="1"/>
</dbReference>
<accession>A0A0C3PP16</accession>
<organism evidence="2 3">
    <name type="scientific">Tulasnella calospora MUT 4182</name>
    <dbReference type="NCBI Taxonomy" id="1051891"/>
    <lineage>
        <taxon>Eukaryota</taxon>
        <taxon>Fungi</taxon>
        <taxon>Dikarya</taxon>
        <taxon>Basidiomycota</taxon>
        <taxon>Agaricomycotina</taxon>
        <taxon>Agaricomycetes</taxon>
        <taxon>Cantharellales</taxon>
        <taxon>Tulasnellaceae</taxon>
        <taxon>Tulasnella</taxon>
    </lineage>
</organism>
<name>A0A0C3PP16_9AGAM</name>
<dbReference type="STRING" id="1051891.A0A0C3PP16"/>
<evidence type="ECO:0000313" key="2">
    <source>
        <dbReference type="EMBL" id="KIO16200.1"/>
    </source>
</evidence>
<feature type="domain" description="YVC1 N-terminal linker helical" evidence="1">
    <location>
        <begin position="29"/>
        <end position="80"/>
    </location>
</feature>
<dbReference type="InterPro" id="IPR056337">
    <property type="entry name" value="LHD_YVC1"/>
</dbReference>